<dbReference type="AlphaFoldDB" id="A0A1M2VBB1"/>
<comment type="caution">
    <text evidence="2">The sequence shown here is derived from an EMBL/GenBank/DDBJ whole genome shotgun (WGS) entry which is preliminary data.</text>
</comment>
<organism evidence="2 3">
    <name type="scientific">Trametes pubescens</name>
    <name type="common">White-rot fungus</name>
    <dbReference type="NCBI Taxonomy" id="154538"/>
    <lineage>
        <taxon>Eukaryota</taxon>
        <taxon>Fungi</taxon>
        <taxon>Dikarya</taxon>
        <taxon>Basidiomycota</taxon>
        <taxon>Agaricomycotina</taxon>
        <taxon>Agaricomycetes</taxon>
        <taxon>Polyporales</taxon>
        <taxon>Polyporaceae</taxon>
        <taxon>Trametes</taxon>
    </lineage>
</organism>
<gene>
    <name evidence="2" type="ORF">TRAPUB_4298</name>
</gene>
<keyword evidence="3" id="KW-1185">Reference proteome</keyword>
<evidence type="ECO:0000313" key="3">
    <source>
        <dbReference type="Proteomes" id="UP000184267"/>
    </source>
</evidence>
<evidence type="ECO:0000313" key="2">
    <source>
        <dbReference type="EMBL" id="OJT04918.1"/>
    </source>
</evidence>
<feature type="region of interest" description="Disordered" evidence="1">
    <location>
        <begin position="52"/>
        <end position="75"/>
    </location>
</feature>
<feature type="non-terminal residue" evidence="2">
    <location>
        <position position="1"/>
    </location>
</feature>
<protein>
    <submittedName>
        <fullName evidence="2">Uncharacterized protein</fullName>
    </submittedName>
</protein>
<evidence type="ECO:0000256" key="1">
    <source>
        <dbReference type="SAM" id="MobiDB-lite"/>
    </source>
</evidence>
<name>A0A1M2VBB1_TRAPU</name>
<accession>A0A1M2VBB1</accession>
<dbReference type="OrthoDB" id="2752658at2759"/>
<feature type="region of interest" description="Disordered" evidence="1">
    <location>
        <begin position="90"/>
        <end position="200"/>
    </location>
</feature>
<dbReference type="EMBL" id="MNAD01001503">
    <property type="protein sequence ID" value="OJT04918.1"/>
    <property type="molecule type" value="Genomic_DNA"/>
</dbReference>
<dbReference type="Proteomes" id="UP000184267">
    <property type="component" value="Unassembled WGS sequence"/>
</dbReference>
<proteinExistence type="predicted"/>
<feature type="compositionally biased region" description="Acidic residues" evidence="1">
    <location>
        <begin position="107"/>
        <end position="117"/>
    </location>
</feature>
<dbReference type="STRING" id="154538.A0A1M2VBB1"/>
<reference evidence="2 3" key="1">
    <citation type="submission" date="2016-10" db="EMBL/GenBank/DDBJ databases">
        <title>Genome sequence of the basidiomycete white-rot fungus Trametes pubescens.</title>
        <authorList>
            <person name="Makela M.R."/>
            <person name="Granchi Z."/>
            <person name="Peng M."/>
            <person name="De Vries R.P."/>
            <person name="Grigoriev I."/>
            <person name="Riley R."/>
            <person name="Hilden K."/>
        </authorList>
    </citation>
    <scope>NUCLEOTIDE SEQUENCE [LARGE SCALE GENOMIC DNA]</scope>
    <source>
        <strain evidence="2 3">FBCC735</strain>
    </source>
</reference>
<sequence length="406" mass="45168">QFNPIIDHGDGTRVERVKYECKTCETRPFNSKGDARKHAILKRHRNHFLPTVPEPAERTASPPARYNGSAADAEDGAHCEYDASAAPEYVTAGPDMRLPASTAISDDGLDEDTDNFADPEFSPDSYGYISPPEDLPHSDSEDSDASYSGFGDDEEASSDSSDTCPEWDMGADSDDTAGPRAGAGRPDSARSGTQGSRRRRGHWPYPNLTWCILDIVLNLPRHPISDELLKILLWALKMLGVKDVPSIKAFRKFQTQLRGTSLFKKELARTSVLGNQFASNSILKSIALVTTSLPSVARTVPSHATSTHTVNLQDMGNPEVRRYLKVYPEEPVNGSSELRHSQKWFIGLPDDKLTPMWALRGLHFYVGEVAELANGEVVIPLRWFVRLGEMYMFYYRTRCIEVMAFP</sequence>